<dbReference type="Proteomes" id="UP001596267">
    <property type="component" value="Unassembled WGS sequence"/>
</dbReference>
<dbReference type="Gene3D" id="3.60.110.10">
    <property type="entry name" value="Carbon-nitrogen hydrolase"/>
    <property type="match status" value="2"/>
</dbReference>
<dbReference type="Pfam" id="PF00795">
    <property type="entry name" value="CN_hydrolase"/>
    <property type="match status" value="2"/>
</dbReference>
<comment type="caution">
    <text evidence="3">The sequence shown here is derived from an EMBL/GenBank/DDBJ whole genome shotgun (WGS) entry which is preliminary data.</text>
</comment>
<proteinExistence type="predicted"/>
<accession>A0ABW1WDS2</accession>
<evidence type="ECO:0000256" key="1">
    <source>
        <dbReference type="ARBA" id="ARBA00022801"/>
    </source>
</evidence>
<dbReference type="PANTHER" id="PTHR43674">
    <property type="entry name" value="NITRILASE C965.09-RELATED"/>
    <property type="match status" value="1"/>
</dbReference>
<evidence type="ECO:0000313" key="4">
    <source>
        <dbReference type="Proteomes" id="UP001596267"/>
    </source>
</evidence>
<feature type="domain" description="CN hydrolase" evidence="2">
    <location>
        <begin position="329"/>
        <end position="591"/>
    </location>
</feature>
<keyword evidence="1 3" id="KW-0378">Hydrolase</keyword>
<gene>
    <name evidence="3" type="ORF">ACFP7A_02340</name>
</gene>
<dbReference type="InterPro" id="IPR003010">
    <property type="entry name" value="C-N_Hydrolase"/>
</dbReference>
<dbReference type="PROSITE" id="PS50263">
    <property type="entry name" value="CN_HYDROLASE"/>
    <property type="match status" value="2"/>
</dbReference>
<protein>
    <submittedName>
        <fullName evidence="3">Nitrilase-related carbon-nitrogen hydrolase</fullName>
    </submittedName>
</protein>
<dbReference type="RefSeq" id="WP_253052231.1">
    <property type="nucleotide sequence ID" value="NZ_JAMXWN010000001.1"/>
</dbReference>
<reference evidence="4" key="1">
    <citation type="journal article" date="2019" name="Int. J. Syst. Evol. Microbiol.">
        <title>The Global Catalogue of Microorganisms (GCM) 10K type strain sequencing project: providing services to taxonomists for standard genome sequencing and annotation.</title>
        <authorList>
            <consortium name="The Broad Institute Genomics Platform"/>
            <consortium name="The Broad Institute Genome Sequencing Center for Infectious Disease"/>
            <person name="Wu L."/>
            <person name="Ma J."/>
        </authorList>
    </citation>
    <scope>NUCLEOTIDE SEQUENCE [LARGE SCALE GENOMIC DNA]</scope>
    <source>
        <strain evidence="4">CCUG 42001</strain>
    </source>
</reference>
<dbReference type="EMBL" id="JBHSTQ010000002">
    <property type="protein sequence ID" value="MFC6385428.1"/>
    <property type="molecule type" value="Genomic_DNA"/>
</dbReference>
<organism evidence="3 4">
    <name type="scientific">Sporolactobacillus kofuensis</name>
    <dbReference type="NCBI Taxonomy" id="269672"/>
    <lineage>
        <taxon>Bacteria</taxon>
        <taxon>Bacillati</taxon>
        <taxon>Bacillota</taxon>
        <taxon>Bacilli</taxon>
        <taxon>Bacillales</taxon>
        <taxon>Sporolactobacillaceae</taxon>
        <taxon>Sporolactobacillus</taxon>
    </lineage>
</organism>
<dbReference type="PANTHER" id="PTHR43674:SF2">
    <property type="entry name" value="BETA-UREIDOPROPIONASE"/>
    <property type="match status" value="1"/>
</dbReference>
<dbReference type="InterPro" id="IPR050345">
    <property type="entry name" value="Aliph_Amidase/BUP"/>
</dbReference>
<dbReference type="InterPro" id="IPR036526">
    <property type="entry name" value="C-N_Hydrolase_sf"/>
</dbReference>
<feature type="domain" description="CN hydrolase" evidence="2">
    <location>
        <begin position="46"/>
        <end position="289"/>
    </location>
</feature>
<evidence type="ECO:0000313" key="3">
    <source>
        <dbReference type="EMBL" id="MFC6385428.1"/>
    </source>
</evidence>
<sequence>MNMIHRKSIILSVSLIVIIALSFFAFSFGENTNTEAKSNTQKLKSFKVASIEFNPKLNDRDKNIDALYKQIETAFKHGAKLAVAPEMSTTGYYYKNREAIKPFVDTIPGKATKKFAKLTRKYHAYVVFGMAEKDPKTNVYYDSSALVGPGGYIGKYRKTEQWETEEHWAAWGDLGVPVFKTELGNIAINICMDAAYPEMARLAAVNGADIMAFPTNSSAQAVAALPARAMENGLYIVSANRSNTEKGFHMIGASAVWSPTGKKLAEAKLIKTPKDDINKPTITYATIDPKQYNNANKKRLKERRPDLYQDIMLKVGPWDYTTTSEPKSVNALAIQYTPVPGNKKSNEDKIVNLIDSKIKNSEVRPNLIVLPELSLTGPSELLKLHRMSTYAERIDGETTKFMKTLAQKYQTAIVYGLIEKSGKNLYNTAVLMDKSGKIDGKYRQAQLSSFDKKWAKRGNSLPVFSNNELGKVGIMIGNDVNFPEISSVFAVQRADIIAIPSSWYGQFGGNMEINHEMSANPYPSGTMPLWSEISIDAQSYTIISNYVGTSKGFKGRSALYTLDPLYGLDQPIVASSNKEEALAVKFKTIQPNNWFNQDKLINSRQPAYYKPLIK</sequence>
<dbReference type="CDD" id="cd07197">
    <property type="entry name" value="nitrilase"/>
    <property type="match status" value="1"/>
</dbReference>
<name>A0ABW1WDS2_9BACL</name>
<evidence type="ECO:0000259" key="2">
    <source>
        <dbReference type="PROSITE" id="PS50263"/>
    </source>
</evidence>
<dbReference type="SUPFAM" id="SSF56317">
    <property type="entry name" value="Carbon-nitrogen hydrolase"/>
    <property type="match status" value="2"/>
</dbReference>
<keyword evidence="4" id="KW-1185">Reference proteome</keyword>
<dbReference type="GO" id="GO:0016787">
    <property type="term" value="F:hydrolase activity"/>
    <property type="evidence" value="ECO:0007669"/>
    <property type="project" value="UniProtKB-KW"/>
</dbReference>